<evidence type="ECO:0000313" key="3">
    <source>
        <dbReference type="Proteomes" id="UP001054252"/>
    </source>
</evidence>
<dbReference type="Proteomes" id="UP001054252">
    <property type="component" value="Unassembled WGS sequence"/>
</dbReference>
<feature type="region of interest" description="Disordered" evidence="1">
    <location>
        <begin position="1"/>
        <end position="20"/>
    </location>
</feature>
<reference evidence="2 3" key="1">
    <citation type="journal article" date="2021" name="Commun. Biol.">
        <title>The genome of Shorea leprosula (Dipterocarpaceae) highlights the ecological relevance of drought in aseasonal tropical rainforests.</title>
        <authorList>
            <person name="Ng K.K.S."/>
            <person name="Kobayashi M.J."/>
            <person name="Fawcett J.A."/>
            <person name="Hatakeyama M."/>
            <person name="Paape T."/>
            <person name="Ng C.H."/>
            <person name="Ang C.C."/>
            <person name="Tnah L.H."/>
            <person name="Lee C.T."/>
            <person name="Nishiyama T."/>
            <person name="Sese J."/>
            <person name="O'Brien M.J."/>
            <person name="Copetti D."/>
            <person name="Mohd Noor M.I."/>
            <person name="Ong R.C."/>
            <person name="Putra M."/>
            <person name="Sireger I.Z."/>
            <person name="Indrioko S."/>
            <person name="Kosugi Y."/>
            <person name="Izuno A."/>
            <person name="Isagi Y."/>
            <person name="Lee S.L."/>
            <person name="Shimizu K.K."/>
        </authorList>
    </citation>
    <scope>NUCLEOTIDE SEQUENCE [LARGE SCALE GENOMIC DNA]</scope>
    <source>
        <strain evidence="2">214</strain>
    </source>
</reference>
<dbReference type="AlphaFoldDB" id="A0AAV5JQJ8"/>
<gene>
    <name evidence="2" type="ORF">SLEP1_g24805</name>
</gene>
<sequence length="74" mass="8503">MDVTSLTFGDQEGEVEKNGNSKTIDFHVEVKPKWDHDNEGRTIFPPNFNFEFVIVGEEEVERGDEVEVADNMEE</sequence>
<name>A0AAV5JQJ8_9ROSI</name>
<dbReference type="EMBL" id="BPVZ01000039">
    <property type="protein sequence ID" value="GKV13832.1"/>
    <property type="molecule type" value="Genomic_DNA"/>
</dbReference>
<comment type="caution">
    <text evidence="2">The sequence shown here is derived from an EMBL/GenBank/DDBJ whole genome shotgun (WGS) entry which is preliminary data.</text>
</comment>
<accession>A0AAV5JQJ8</accession>
<evidence type="ECO:0000313" key="2">
    <source>
        <dbReference type="EMBL" id="GKV13832.1"/>
    </source>
</evidence>
<evidence type="ECO:0000256" key="1">
    <source>
        <dbReference type="SAM" id="MobiDB-lite"/>
    </source>
</evidence>
<proteinExistence type="predicted"/>
<protein>
    <submittedName>
        <fullName evidence="2">Uncharacterized protein</fullName>
    </submittedName>
</protein>
<keyword evidence="3" id="KW-1185">Reference proteome</keyword>
<organism evidence="2 3">
    <name type="scientific">Rubroshorea leprosula</name>
    <dbReference type="NCBI Taxonomy" id="152421"/>
    <lineage>
        <taxon>Eukaryota</taxon>
        <taxon>Viridiplantae</taxon>
        <taxon>Streptophyta</taxon>
        <taxon>Embryophyta</taxon>
        <taxon>Tracheophyta</taxon>
        <taxon>Spermatophyta</taxon>
        <taxon>Magnoliopsida</taxon>
        <taxon>eudicotyledons</taxon>
        <taxon>Gunneridae</taxon>
        <taxon>Pentapetalae</taxon>
        <taxon>rosids</taxon>
        <taxon>malvids</taxon>
        <taxon>Malvales</taxon>
        <taxon>Dipterocarpaceae</taxon>
        <taxon>Rubroshorea</taxon>
    </lineage>
</organism>